<feature type="transmembrane region" description="Helical" evidence="2">
    <location>
        <begin position="61"/>
        <end position="84"/>
    </location>
</feature>
<dbReference type="RefSeq" id="WP_245224279.1">
    <property type="nucleotide sequence ID" value="NZ_JAGGJU010000014.1"/>
</dbReference>
<evidence type="ECO:0000313" key="3">
    <source>
        <dbReference type="EMBL" id="MBP1852949.1"/>
    </source>
</evidence>
<accession>A0ABS4E4W8</accession>
<gene>
    <name evidence="3" type="ORF">J2Z17_004408</name>
</gene>
<evidence type="ECO:0000313" key="4">
    <source>
        <dbReference type="Proteomes" id="UP000759443"/>
    </source>
</evidence>
<feature type="region of interest" description="Disordered" evidence="1">
    <location>
        <begin position="91"/>
        <end position="112"/>
    </location>
</feature>
<keyword evidence="2" id="KW-1133">Transmembrane helix</keyword>
<keyword evidence="4" id="KW-1185">Reference proteome</keyword>
<name>A0ABS4E4W8_9HYPH</name>
<dbReference type="Pfam" id="PF11089">
    <property type="entry name" value="SyrA"/>
    <property type="match status" value="1"/>
</dbReference>
<evidence type="ECO:0000256" key="1">
    <source>
        <dbReference type="SAM" id="MobiDB-lite"/>
    </source>
</evidence>
<dbReference type="EMBL" id="JAGGJU010000014">
    <property type="protein sequence ID" value="MBP1852949.1"/>
    <property type="molecule type" value="Genomic_DNA"/>
</dbReference>
<evidence type="ECO:0000256" key="2">
    <source>
        <dbReference type="SAM" id="Phobius"/>
    </source>
</evidence>
<protein>
    <submittedName>
        <fullName evidence="3">Type IV secretory pathway TrbD component</fullName>
    </submittedName>
</protein>
<keyword evidence="2" id="KW-0472">Membrane</keyword>
<organism evidence="3 4">
    <name type="scientific">Rhizobium halophytocola</name>
    <dbReference type="NCBI Taxonomy" id="735519"/>
    <lineage>
        <taxon>Bacteria</taxon>
        <taxon>Pseudomonadati</taxon>
        <taxon>Pseudomonadota</taxon>
        <taxon>Alphaproteobacteria</taxon>
        <taxon>Hyphomicrobiales</taxon>
        <taxon>Rhizobiaceae</taxon>
        <taxon>Rhizobium/Agrobacterium group</taxon>
        <taxon>Rhizobium</taxon>
    </lineage>
</organism>
<sequence>MYDSPCFYMVFPGSKERSRRIAKAGREDRLMYAPRVFVSMAGALLAIWVALSWVTGSFVTALWQTVLCAVILQVGYFIGILYLVRREHQKRQSEDHGMVAAHRVGEARRTDDRLAEAPSNLKATEL</sequence>
<feature type="transmembrane region" description="Helical" evidence="2">
    <location>
        <begin position="36"/>
        <end position="55"/>
    </location>
</feature>
<keyword evidence="2" id="KW-0812">Transmembrane</keyword>
<dbReference type="Proteomes" id="UP000759443">
    <property type="component" value="Unassembled WGS sequence"/>
</dbReference>
<proteinExistence type="predicted"/>
<comment type="caution">
    <text evidence="3">The sequence shown here is derived from an EMBL/GenBank/DDBJ whole genome shotgun (WGS) entry which is preliminary data.</text>
</comment>
<dbReference type="InterPro" id="IPR024239">
    <property type="entry name" value="SyrA"/>
</dbReference>
<reference evidence="3 4" key="1">
    <citation type="submission" date="2021-03" db="EMBL/GenBank/DDBJ databases">
        <title>Genomic Encyclopedia of Type Strains, Phase IV (KMG-IV): sequencing the most valuable type-strain genomes for metagenomic binning, comparative biology and taxonomic classification.</title>
        <authorList>
            <person name="Goeker M."/>
        </authorList>
    </citation>
    <scope>NUCLEOTIDE SEQUENCE [LARGE SCALE GENOMIC DNA]</scope>
    <source>
        <strain evidence="3 4">DSM 21600</strain>
    </source>
</reference>